<proteinExistence type="inferred from homology"/>
<dbReference type="GO" id="GO:0004519">
    <property type="term" value="F:endonuclease activity"/>
    <property type="evidence" value="ECO:0007669"/>
    <property type="project" value="UniProtKB-KW"/>
</dbReference>
<feature type="domain" description="Type I restriction modification DNA specificity" evidence="4">
    <location>
        <begin position="19"/>
        <end position="179"/>
    </location>
</feature>
<dbReference type="SUPFAM" id="SSF116734">
    <property type="entry name" value="DNA methylase specificity domain"/>
    <property type="match status" value="2"/>
</dbReference>
<dbReference type="Proteomes" id="UP000285517">
    <property type="component" value="Chromosome"/>
</dbReference>
<evidence type="ECO:0000313" key="6">
    <source>
        <dbReference type="Proteomes" id="UP000285517"/>
    </source>
</evidence>
<dbReference type="PANTHER" id="PTHR43140">
    <property type="entry name" value="TYPE-1 RESTRICTION ENZYME ECOKI SPECIFICITY PROTEIN"/>
    <property type="match status" value="1"/>
</dbReference>
<dbReference type="EMBL" id="CP034951">
    <property type="protein sequence ID" value="QAA81220.1"/>
    <property type="molecule type" value="Genomic_DNA"/>
</dbReference>
<keyword evidence="5" id="KW-0540">Nuclease</keyword>
<dbReference type="PANTHER" id="PTHR43140:SF1">
    <property type="entry name" value="TYPE I RESTRICTION ENZYME ECOKI SPECIFICITY SUBUNIT"/>
    <property type="match status" value="1"/>
</dbReference>
<evidence type="ECO:0000256" key="1">
    <source>
        <dbReference type="ARBA" id="ARBA00010923"/>
    </source>
</evidence>
<dbReference type="InterPro" id="IPR051212">
    <property type="entry name" value="Type-I_RE_S_subunit"/>
</dbReference>
<dbReference type="InterPro" id="IPR044946">
    <property type="entry name" value="Restrct_endonuc_typeI_TRD_sf"/>
</dbReference>
<dbReference type="InterPro" id="IPR000055">
    <property type="entry name" value="Restrct_endonuc_typeI_TRD"/>
</dbReference>
<keyword evidence="2" id="KW-0680">Restriction system</keyword>
<sequence>MKRYHTYKDSGIEWLGEIPKHWEVSRIKDIFDQISSNGSELEENTYVPLENIESFTGKLLKKVSNDNNESTNLFKSGDILLNKLRPYLGKILLPDFDGGVSGEVVVLRSNILFKNDVEPKYFFYRFLSTKFIFKINSLSDGVKMPRTNPTKILGLEMTVPPFPEQTAIVQYLDTKTQAIDQKVRLLEKKIGCYKELRQSIINDAVTKGLDNNVALKESGIDWIGQIPEHWEVVRVKELFKISRGRVIPKTELLDDGQFPVYSSQTENEGILGYINTFDFETDLITWTTDGVNAGTVFRRKGKFSCTNICGTLIPKNSKKTSLDYFGYAIAESTKHNKRIDTNGAKIMSNEMAVIHIIEPPHEEQIAIAQYLDQKTQTIDLITANIQKQITALKELRKTLINEVVTGKKRVYEPIENTAV</sequence>
<gene>
    <name evidence="5" type="ORF">EI546_05530</name>
</gene>
<dbReference type="Gene3D" id="1.10.287.1120">
    <property type="entry name" value="Bipartite methylase S protein"/>
    <property type="match status" value="1"/>
</dbReference>
<dbReference type="GO" id="GO:0003677">
    <property type="term" value="F:DNA binding"/>
    <property type="evidence" value="ECO:0007669"/>
    <property type="project" value="UniProtKB-KW"/>
</dbReference>
<keyword evidence="6" id="KW-1185">Reference proteome</keyword>
<accession>A0A410G1U7</accession>
<dbReference type="REBASE" id="295251">
    <property type="entry name" value="S.AspM31ORF5525P"/>
</dbReference>
<evidence type="ECO:0000313" key="5">
    <source>
        <dbReference type="EMBL" id="QAA81220.1"/>
    </source>
</evidence>
<keyword evidence="3" id="KW-0238">DNA-binding</keyword>
<dbReference type="Pfam" id="PF01420">
    <property type="entry name" value="Methylase_S"/>
    <property type="match status" value="2"/>
</dbReference>
<dbReference type="OrthoDB" id="667970at2"/>
<reference evidence="5 6" key="1">
    <citation type="submission" date="2019-01" db="EMBL/GenBank/DDBJ databases">
        <title>Complete genome sequencing of Aequorivita sp. H23M31.</title>
        <authorList>
            <person name="Bae J.-W."/>
        </authorList>
    </citation>
    <scope>NUCLEOTIDE SEQUENCE [LARGE SCALE GENOMIC DNA]</scope>
    <source>
        <strain evidence="5 6">H23M31</strain>
    </source>
</reference>
<evidence type="ECO:0000256" key="3">
    <source>
        <dbReference type="ARBA" id="ARBA00023125"/>
    </source>
</evidence>
<dbReference type="CDD" id="cd17255">
    <property type="entry name" value="RMtype1_S_Fco49512ORF2615P-TRD2-CR2_like"/>
    <property type="match status" value="1"/>
</dbReference>
<keyword evidence="5" id="KW-0378">Hydrolase</keyword>
<dbReference type="KEGG" id="aev:EI546_05530"/>
<comment type="similarity">
    <text evidence="1">Belongs to the type-I restriction system S methylase family.</text>
</comment>
<evidence type="ECO:0000256" key="2">
    <source>
        <dbReference type="ARBA" id="ARBA00022747"/>
    </source>
</evidence>
<name>A0A410G1U7_9FLAO</name>
<feature type="domain" description="Type I restriction modification DNA specificity" evidence="4">
    <location>
        <begin position="227"/>
        <end position="390"/>
    </location>
</feature>
<dbReference type="GO" id="GO:0009307">
    <property type="term" value="P:DNA restriction-modification system"/>
    <property type="evidence" value="ECO:0007669"/>
    <property type="project" value="UniProtKB-KW"/>
</dbReference>
<dbReference type="RefSeq" id="WP_128249608.1">
    <property type="nucleotide sequence ID" value="NZ_CP034951.1"/>
</dbReference>
<dbReference type="AlphaFoldDB" id="A0A410G1U7"/>
<dbReference type="Gene3D" id="3.90.220.20">
    <property type="entry name" value="DNA methylase specificity domains"/>
    <property type="match status" value="2"/>
</dbReference>
<keyword evidence="5" id="KW-0255">Endonuclease</keyword>
<protein>
    <submittedName>
        <fullName evidence="5">Restriction endonuclease subunit S</fullName>
    </submittedName>
</protein>
<organism evidence="5 6">
    <name type="scientific">Aequorivita ciconiae</name>
    <dbReference type="NCBI Taxonomy" id="2494375"/>
    <lineage>
        <taxon>Bacteria</taxon>
        <taxon>Pseudomonadati</taxon>
        <taxon>Bacteroidota</taxon>
        <taxon>Flavobacteriia</taxon>
        <taxon>Flavobacteriales</taxon>
        <taxon>Flavobacteriaceae</taxon>
        <taxon>Aequorivita</taxon>
    </lineage>
</organism>
<evidence type="ECO:0000259" key="4">
    <source>
        <dbReference type="Pfam" id="PF01420"/>
    </source>
</evidence>